<dbReference type="EMBL" id="MK500519">
    <property type="protein sequence ID" value="QBK91276.1"/>
    <property type="molecule type" value="Genomic_DNA"/>
</dbReference>
<proteinExistence type="predicted"/>
<keyword evidence="1" id="KW-0472">Membrane</keyword>
<accession>A0A481Z6N6</accession>
<evidence type="ECO:0000256" key="1">
    <source>
        <dbReference type="SAM" id="Phobius"/>
    </source>
</evidence>
<gene>
    <name evidence="2" type="ORF">LCPAC202_02500</name>
</gene>
<organism evidence="2">
    <name type="scientific">Pithovirus LCPAC202</name>
    <dbReference type="NCBI Taxonomy" id="2506592"/>
    <lineage>
        <taxon>Viruses</taxon>
        <taxon>Pithoviruses</taxon>
    </lineage>
</organism>
<sequence>MDSDKYSYSVSGTGTGAGTGTGKDMSSGNGYGGRKWGVGVIIVIIIIIIIICICVWWFVSKNNKFDSCNGLAGTRWKGEGIYSGGKQNNNLQEDCFQEWIDLKFTKGHGKCARVEVNFKILKFKNYKPETVASGFFAAHGVLKDGKIVMVSERDTGTLTLEFHDDHSLSYTFVDLQDVKGLGEKSVTKAHLDRVVKHDY</sequence>
<keyword evidence="1" id="KW-1133">Transmembrane helix</keyword>
<feature type="transmembrane region" description="Helical" evidence="1">
    <location>
        <begin position="36"/>
        <end position="59"/>
    </location>
</feature>
<evidence type="ECO:0008006" key="3">
    <source>
        <dbReference type="Google" id="ProtNLM"/>
    </source>
</evidence>
<evidence type="ECO:0000313" key="2">
    <source>
        <dbReference type="EMBL" id="QBK91276.1"/>
    </source>
</evidence>
<keyword evidence="1" id="KW-0812">Transmembrane</keyword>
<protein>
    <recommendedName>
        <fullName evidence="3">Transmembrane protein</fullName>
    </recommendedName>
</protein>
<name>A0A481Z6N6_9VIRU</name>
<reference evidence="2" key="1">
    <citation type="journal article" date="2019" name="MBio">
        <title>Virus Genomes from Deep Sea Sediments Expand the Ocean Megavirome and Support Independent Origins of Viral Gigantism.</title>
        <authorList>
            <person name="Backstrom D."/>
            <person name="Yutin N."/>
            <person name="Jorgensen S.L."/>
            <person name="Dharamshi J."/>
            <person name="Homa F."/>
            <person name="Zaremba-Niedwiedzka K."/>
            <person name="Spang A."/>
            <person name="Wolf Y.I."/>
            <person name="Koonin E.V."/>
            <person name="Ettema T.J."/>
        </authorList>
    </citation>
    <scope>NUCLEOTIDE SEQUENCE</scope>
</reference>